<gene>
    <name evidence="1" type="ORF">QGM71_03900</name>
</gene>
<reference evidence="1 2" key="1">
    <citation type="journal article" date="2024" name="Int. J. Syst. Evol. Microbiol.">
        <title>Virgibacillus tibetensis sp. nov., isolated from salt lake on the Tibetan Plateau of China.</title>
        <authorList>
            <person name="Phurbu D."/>
            <person name="Liu Z.-X."/>
            <person name="Wang R."/>
            <person name="Zheng Y.-Y."/>
            <person name="Liu H.-C."/>
            <person name="Zhou Y.-G."/>
            <person name="Yu Y.-J."/>
            <person name="Li A.-H."/>
        </authorList>
    </citation>
    <scope>NUCLEOTIDE SEQUENCE [LARGE SCALE GENOMIC DNA]</scope>
    <source>
        <strain evidence="1 2">C22-A2</strain>
    </source>
</reference>
<dbReference type="EMBL" id="JARZFX010000001">
    <property type="protein sequence ID" value="MEC5422636.1"/>
    <property type="molecule type" value="Genomic_DNA"/>
</dbReference>
<name>A0ABU6KC50_9BACI</name>
<dbReference type="InterPro" id="IPR025619">
    <property type="entry name" value="YlzJ"/>
</dbReference>
<organism evidence="1 2">
    <name type="scientific">Virgibacillus tibetensis</name>
    <dbReference type="NCBI Taxonomy" id="3042313"/>
    <lineage>
        <taxon>Bacteria</taxon>
        <taxon>Bacillati</taxon>
        <taxon>Bacillota</taxon>
        <taxon>Bacilli</taxon>
        <taxon>Bacillales</taxon>
        <taxon>Bacillaceae</taxon>
        <taxon>Virgibacillus</taxon>
    </lineage>
</organism>
<dbReference type="RefSeq" id="WP_327606192.1">
    <property type="nucleotide sequence ID" value="NZ_JARZFX010000001.1"/>
</dbReference>
<evidence type="ECO:0000313" key="2">
    <source>
        <dbReference type="Proteomes" id="UP001335737"/>
    </source>
</evidence>
<dbReference type="Pfam" id="PF14035">
    <property type="entry name" value="YlzJ"/>
    <property type="match status" value="1"/>
</dbReference>
<evidence type="ECO:0000313" key="1">
    <source>
        <dbReference type="EMBL" id="MEC5422636.1"/>
    </source>
</evidence>
<comment type="caution">
    <text evidence="1">The sequence shown here is derived from an EMBL/GenBank/DDBJ whole genome shotgun (WGS) entry which is preliminary data.</text>
</comment>
<accession>A0ABU6KC50</accession>
<dbReference type="Proteomes" id="UP001335737">
    <property type="component" value="Unassembled WGS sequence"/>
</dbReference>
<sequence>MILYTPLSEADIFPQSTDSLTNRQCVTYNGRTMYVEQTSDGSYQLLQLISTDPKDFLDDTYLPGTILN</sequence>
<protein>
    <submittedName>
        <fullName evidence="1">YlzJ-like family protein</fullName>
    </submittedName>
</protein>
<proteinExistence type="predicted"/>
<keyword evidence="2" id="KW-1185">Reference proteome</keyword>